<evidence type="ECO:0000256" key="1">
    <source>
        <dbReference type="SAM" id="SignalP"/>
    </source>
</evidence>
<evidence type="ECO:0000313" key="2">
    <source>
        <dbReference type="EMBL" id="SIO05715.1"/>
    </source>
</evidence>
<keyword evidence="1" id="KW-0732">Signal</keyword>
<gene>
    <name evidence="2" type="ORF">SAMN05444168_2322</name>
</gene>
<feature type="chain" id="PRO_5013383029" description="DKNYY family protein" evidence="1">
    <location>
        <begin position="20"/>
        <end position="319"/>
    </location>
</feature>
<dbReference type="Proteomes" id="UP000184693">
    <property type="component" value="Unassembled WGS sequence"/>
</dbReference>
<feature type="signal peptide" evidence="1">
    <location>
        <begin position="1"/>
        <end position="19"/>
    </location>
</feature>
<dbReference type="RefSeq" id="WP_143787500.1">
    <property type="nucleotide sequence ID" value="NZ_FSRM01000001.1"/>
</dbReference>
<reference evidence="2 3" key="1">
    <citation type="submission" date="2016-11" db="EMBL/GenBank/DDBJ databases">
        <authorList>
            <person name="Jaros S."/>
            <person name="Januszkiewicz K."/>
            <person name="Wedrychowicz H."/>
        </authorList>
    </citation>
    <scope>NUCLEOTIDE SEQUENCE [LARGE SCALE GENOMIC DNA]</scope>
    <source>
        <strain evidence="2 3">GAS86</strain>
    </source>
</reference>
<proteinExistence type="predicted"/>
<dbReference type="OrthoDB" id="8997932at2"/>
<dbReference type="EMBL" id="FSRM01000001">
    <property type="protein sequence ID" value="SIO05715.1"/>
    <property type="molecule type" value="Genomic_DNA"/>
</dbReference>
<protein>
    <recommendedName>
        <fullName evidence="4">DKNYY family protein</fullName>
    </recommendedName>
</protein>
<organism evidence="2 3">
    <name type="scientific">Paraburkholderia phenazinium</name>
    <dbReference type="NCBI Taxonomy" id="60549"/>
    <lineage>
        <taxon>Bacteria</taxon>
        <taxon>Pseudomonadati</taxon>
        <taxon>Pseudomonadota</taxon>
        <taxon>Betaproteobacteria</taxon>
        <taxon>Burkholderiales</taxon>
        <taxon>Burkholderiaceae</taxon>
        <taxon>Paraburkholderia</taxon>
    </lineage>
</organism>
<sequence length="319" mass="35012">MRKIIFSIMLALLPLTTTPAELRYQLPEVTICGAHSGCAIAIDENGFLRDSTSHEMIFDQPFRKTVFDSYLVLKSKGLYIVERSNTTSSKNWDVLLLTYVGGAARAERAVSLSRGVAMNTPTVYWSGYECRGDALMDRQYSPFDAAKKALCGRGYQSDSLSLEKSAVIEAAKKRGLVVNIPVYGLASKKNAIYFFPGDDEPDAGALLCLQNCKPGQAAFGRYGGWVDKTLWIDGVLHNSENLGALTGSYFYIGKKEKINLAGSYLAGKLSLRESFPVEAGVTQEQTAFEGNGSSDAFVGKWYSVVSGKTYEFFMASRIY</sequence>
<evidence type="ECO:0008006" key="4">
    <source>
        <dbReference type="Google" id="ProtNLM"/>
    </source>
</evidence>
<accession>A0A1N6GDV0</accession>
<dbReference type="AlphaFoldDB" id="A0A1N6GDV0"/>
<evidence type="ECO:0000313" key="3">
    <source>
        <dbReference type="Proteomes" id="UP000184693"/>
    </source>
</evidence>
<name>A0A1N6GDV0_9BURK</name>